<comment type="caution">
    <text evidence="1">The sequence shown here is derived from an EMBL/GenBank/DDBJ whole genome shotgun (WGS) entry which is preliminary data.</text>
</comment>
<keyword evidence="2" id="KW-1185">Reference proteome</keyword>
<dbReference type="AlphaFoldDB" id="A0A2P8E0M7"/>
<accession>A0A2P8E0M7</accession>
<proteinExistence type="predicted"/>
<organism evidence="1 2">
    <name type="scientific">Cecembia rubra</name>
    <dbReference type="NCBI Taxonomy" id="1485585"/>
    <lineage>
        <taxon>Bacteria</taxon>
        <taxon>Pseudomonadati</taxon>
        <taxon>Bacteroidota</taxon>
        <taxon>Cytophagia</taxon>
        <taxon>Cytophagales</taxon>
        <taxon>Cyclobacteriaceae</taxon>
        <taxon>Cecembia</taxon>
    </lineage>
</organism>
<dbReference type="RefSeq" id="WP_106568022.1">
    <property type="nucleotide sequence ID" value="NZ_JAUVYL010000093.1"/>
</dbReference>
<gene>
    <name evidence="1" type="ORF">CLV48_108133</name>
</gene>
<sequence length="80" mass="9284">MEKTHRWSKFNIKLTVLKALKKGIISKNEAKMVLDADDPSNYMFLTEHDEDEIYSKTKKLLERLGIITPLIFVDENGNIC</sequence>
<dbReference type="EMBL" id="PYGF01000008">
    <property type="protein sequence ID" value="PSL03023.1"/>
    <property type="molecule type" value="Genomic_DNA"/>
</dbReference>
<dbReference type="Proteomes" id="UP000240708">
    <property type="component" value="Unassembled WGS sequence"/>
</dbReference>
<dbReference type="OrthoDB" id="9840467at2"/>
<evidence type="ECO:0000313" key="1">
    <source>
        <dbReference type="EMBL" id="PSL03023.1"/>
    </source>
</evidence>
<evidence type="ECO:0000313" key="2">
    <source>
        <dbReference type="Proteomes" id="UP000240708"/>
    </source>
</evidence>
<reference evidence="1 2" key="1">
    <citation type="submission" date="2018-03" db="EMBL/GenBank/DDBJ databases">
        <title>Genomic Encyclopedia of Archaeal and Bacterial Type Strains, Phase II (KMG-II): from individual species to whole genera.</title>
        <authorList>
            <person name="Goeker M."/>
        </authorList>
    </citation>
    <scope>NUCLEOTIDE SEQUENCE [LARGE SCALE GENOMIC DNA]</scope>
    <source>
        <strain evidence="1 2">DSM 28057</strain>
    </source>
</reference>
<name>A0A2P8E0M7_9BACT</name>
<protein>
    <submittedName>
        <fullName evidence="1">Uncharacterized protein</fullName>
    </submittedName>
</protein>